<dbReference type="AlphaFoldDB" id="A0A8J4M504"/>
<protein>
    <submittedName>
        <fullName evidence="1">Uncharacterized protein</fullName>
    </submittedName>
</protein>
<evidence type="ECO:0000313" key="2">
    <source>
        <dbReference type="Proteomes" id="UP000677918"/>
    </source>
</evidence>
<keyword evidence="2" id="KW-1185">Reference proteome</keyword>
<dbReference type="Proteomes" id="UP000677918">
    <property type="component" value="Unassembled WGS sequence"/>
</dbReference>
<name>A0A8J4M504_9BACL</name>
<sequence>MLFAQHGFGKSNKIDRGLASNHLSGIILSPKDETEQNMRNFVQTLQMTNPNIETLFDNQLYHVPFNNANDRNLPSYPYYPGHLSLSAFRGTGQLRKITSNVIDYQDSLGTSYITSPCILISNFTDRETQIVLNLAQDSIDYHRDNRIQNPLVISLLINENAFLDTLQVNQFLNEISVLDATGFYITIARNSPAYNQIFDNKTVLTNILTSIYSLAEINEYKVIMGYSDFVGIPFLSVGAYAIGSGWHNGLRRFTVQQRILPSSGGRQPRHRYSSWPLLNSILMSELDTISNSTTLLPQILSGTSYDTRILTASNPLSAPWDRDTGHMQHWEALCNGITHIVSPHNDISSKLDAMQQTIANALGLYSLLNASYVPLEHSSQPHHLTIWNDSINDFRKQANV</sequence>
<accession>A0A8J4M504</accession>
<comment type="caution">
    <text evidence="1">The sequence shown here is derived from an EMBL/GenBank/DDBJ whole genome shotgun (WGS) entry which is preliminary data.</text>
</comment>
<dbReference type="RefSeq" id="WP_213414288.1">
    <property type="nucleotide sequence ID" value="NZ_BOVK01000098.1"/>
</dbReference>
<dbReference type="EMBL" id="BOVK01000098">
    <property type="protein sequence ID" value="GIQ71496.1"/>
    <property type="molecule type" value="Genomic_DNA"/>
</dbReference>
<gene>
    <name evidence="1" type="ORF">XYCOK13_43200</name>
</gene>
<reference evidence="1" key="1">
    <citation type="submission" date="2021-04" db="EMBL/GenBank/DDBJ databases">
        <title>Draft genome sequence of Xylanibacillus composti strain K13.</title>
        <authorList>
            <person name="Uke A."/>
            <person name="Chhe C."/>
            <person name="Baramee S."/>
            <person name="Kosugi A."/>
        </authorList>
    </citation>
    <scope>NUCLEOTIDE SEQUENCE</scope>
    <source>
        <strain evidence="1">K13</strain>
    </source>
</reference>
<proteinExistence type="predicted"/>
<organism evidence="1 2">
    <name type="scientific">Xylanibacillus composti</name>
    <dbReference type="NCBI Taxonomy" id="1572762"/>
    <lineage>
        <taxon>Bacteria</taxon>
        <taxon>Bacillati</taxon>
        <taxon>Bacillota</taxon>
        <taxon>Bacilli</taxon>
        <taxon>Bacillales</taxon>
        <taxon>Paenibacillaceae</taxon>
        <taxon>Xylanibacillus</taxon>
    </lineage>
</organism>
<evidence type="ECO:0000313" key="1">
    <source>
        <dbReference type="EMBL" id="GIQ71496.1"/>
    </source>
</evidence>